<dbReference type="RefSeq" id="WP_204204512.1">
    <property type="nucleotide sequence ID" value="NZ_JAFELM010000039.1"/>
</dbReference>
<evidence type="ECO:0000313" key="1">
    <source>
        <dbReference type="EMBL" id="MBM6619158.1"/>
    </source>
</evidence>
<accession>A0ABS2DL34</accession>
<dbReference type="Proteomes" id="UP001518925">
    <property type="component" value="Unassembled WGS sequence"/>
</dbReference>
<gene>
    <name evidence="1" type="ORF">JR050_15930</name>
</gene>
<reference evidence="1 2" key="1">
    <citation type="submission" date="2021-02" db="EMBL/GenBank/DDBJ databases">
        <title>Bacillus sp. RD4P76, an endophyte from a halophyte.</title>
        <authorList>
            <person name="Sun J.-Q."/>
        </authorList>
    </citation>
    <scope>NUCLEOTIDE SEQUENCE [LARGE SCALE GENOMIC DNA]</scope>
    <source>
        <strain evidence="1 2">RD4P76</strain>
    </source>
</reference>
<comment type="caution">
    <text evidence="1">The sequence shown here is derived from an EMBL/GenBank/DDBJ whole genome shotgun (WGS) entry which is preliminary data.</text>
</comment>
<name>A0ABS2DL34_9BACI</name>
<proteinExistence type="predicted"/>
<keyword evidence="2" id="KW-1185">Reference proteome</keyword>
<organism evidence="1 2">
    <name type="scientific">Bacillus suaedaesalsae</name>
    <dbReference type="NCBI Taxonomy" id="2810349"/>
    <lineage>
        <taxon>Bacteria</taxon>
        <taxon>Bacillati</taxon>
        <taxon>Bacillota</taxon>
        <taxon>Bacilli</taxon>
        <taxon>Bacillales</taxon>
        <taxon>Bacillaceae</taxon>
        <taxon>Bacillus</taxon>
    </lineage>
</organism>
<evidence type="ECO:0000313" key="2">
    <source>
        <dbReference type="Proteomes" id="UP001518925"/>
    </source>
</evidence>
<sequence length="279" mass="32586">MQFVGKYKQLPQIFKRLLRLEKALLKEGYSLDQELSLVLQTDYFYYDITPYDVITFASTGCDGIHFGLLTDFGSVSNLEEAFVVSICPMDFDNPIKIVARNLKEFISLVCTLRGAVTISNLHFLENREQYLNLIEEIKIEQLEEPEYAQRANYVIEKLLATISLDIIEDVYEYVEKRVPHVREKQTVLPTLDGIGIPLLKTVSNKVTNRFEVYTDTEIELDDIRTFLETASYESKLAFIRDAQFTYQITNNLEIRQLVIKEMMSMELYDEVDRLKYIYD</sequence>
<protein>
    <submittedName>
        <fullName evidence="1">Uncharacterized protein</fullName>
    </submittedName>
</protein>
<dbReference type="EMBL" id="JAFELM010000039">
    <property type="protein sequence ID" value="MBM6619158.1"/>
    <property type="molecule type" value="Genomic_DNA"/>
</dbReference>